<name>A0A0N4YAT9_NIPBR</name>
<proteinExistence type="predicted"/>
<keyword evidence="1" id="KW-1133">Transmembrane helix</keyword>
<keyword evidence="1" id="KW-0812">Transmembrane</keyword>
<evidence type="ECO:0000313" key="2">
    <source>
        <dbReference type="EMBL" id="VDL77122.1"/>
    </source>
</evidence>
<reference evidence="2 3" key="2">
    <citation type="submission" date="2018-11" db="EMBL/GenBank/DDBJ databases">
        <authorList>
            <consortium name="Pathogen Informatics"/>
        </authorList>
    </citation>
    <scope>NUCLEOTIDE SEQUENCE [LARGE SCALE GENOMIC DNA]</scope>
</reference>
<evidence type="ECO:0000313" key="3">
    <source>
        <dbReference type="Proteomes" id="UP000271162"/>
    </source>
</evidence>
<keyword evidence="1" id="KW-0472">Membrane</keyword>
<feature type="transmembrane region" description="Helical" evidence="1">
    <location>
        <begin position="39"/>
        <end position="61"/>
    </location>
</feature>
<sequence length="131" mass="14476">MVRTFANYPEALRKAIEEDHLLLAELGSGGPQERDWRGIATALLVIMAICSLIVLAVLILTPLQAAIDHSKVPIDLATITKLRSPIVNVRWSGNEHIVYENMSSGVLRLSTKRMDTETLLDKAALVRFSVL</sequence>
<dbReference type="OMA" id="HIVYENM"/>
<keyword evidence="3" id="KW-1185">Reference proteome</keyword>
<dbReference type="WBParaSite" id="NBR_0001353201-mRNA-1">
    <property type="protein sequence ID" value="NBR_0001353201-mRNA-1"/>
    <property type="gene ID" value="NBR_0001353201"/>
</dbReference>
<dbReference type="EMBL" id="UYSL01021069">
    <property type="protein sequence ID" value="VDL77122.1"/>
    <property type="molecule type" value="Genomic_DNA"/>
</dbReference>
<organism evidence="4">
    <name type="scientific">Nippostrongylus brasiliensis</name>
    <name type="common">Rat hookworm</name>
    <dbReference type="NCBI Taxonomy" id="27835"/>
    <lineage>
        <taxon>Eukaryota</taxon>
        <taxon>Metazoa</taxon>
        <taxon>Ecdysozoa</taxon>
        <taxon>Nematoda</taxon>
        <taxon>Chromadorea</taxon>
        <taxon>Rhabditida</taxon>
        <taxon>Rhabditina</taxon>
        <taxon>Rhabditomorpha</taxon>
        <taxon>Strongyloidea</taxon>
        <taxon>Heligmosomidae</taxon>
        <taxon>Nippostrongylus</taxon>
    </lineage>
</organism>
<dbReference type="AlphaFoldDB" id="A0A0N4YAT9"/>
<dbReference type="Proteomes" id="UP000271162">
    <property type="component" value="Unassembled WGS sequence"/>
</dbReference>
<accession>A0A0N4YAT9</accession>
<reference evidence="4" key="1">
    <citation type="submission" date="2017-02" db="UniProtKB">
        <authorList>
            <consortium name="WormBaseParasite"/>
        </authorList>
    </citation>
    <scope>IDENTIFICATION</scope>
</reference>
<evidence type="ECO:0000256" key="1">
    <source>
        <dbReference type="SAM" id="Phobius"/>
    </source>
</evidence>
<dbReference type="STRING" id="27835.A0A0N4YAT9"/>
<evidence type="ECO:0000313" key="4">
    <source>
        <dbReference type="WBParaSite" id="NBR_0001353201-mRNA-1"/>
    </source>
</evidence>
<gene>
    <name evidence="2" type="ORF">NBR_LOCUS13533</name>
</gene>
<protein>
    <submittedName>
        <fullName evidence="4">Dipeptidyl aminopeptidase-like protein 6</fullName>
    </submittedName>
</protein>